<dbReference type="InterPro" id="IPR036259">
    <property type="entry name" value="MFS_trans_sf"/>
</dbReference>
<proteinExistence type="predicted"/>
<protein>
    <submittedName>
        <fullName evidence="8">MFS transporter</fullName>
    </submittedName>
</protein>
<evidence type="ECO:0000256" key="6">
    <source>
        <dbReference type="SAM" id="MobiDB-lite"/>
    </source>
</evidence>
<dbReference type="Proteomes" id="UP000624709">
    <property type="component" value="Unassembled WGS sequence"/>
</dbReference>
<dbReference type="RefSeq" id="WP_203825838.1">
    <property type="nucleotide sequence ID" value="NZ_BAAATY010000014.1"/>
</dbReference>
<keyword evidence="4 7" id="KW-1133">Transmembrane helix</keyword>
<dbReference type="Pfam" id="PF07690">
    <property type="entry name" value="MFS_1"/>
    <property type="match status" value="1"/>
</dbReference>
<dbReference type="SUPFAM" id="SSF103473">
    <property type="entry name" value="MFS general substrate transporter"/>
    <property type="match status" value="1"/>
</dbReference>
<feature type="transmembrane region" description="Helical" evidence="7">
    <location>
        <begin position="309"/>
        <end position="326"/>
    </location>
</feature>
<evidence type="ECO:0000313" key="9">
    <source>
        <dbReference type="Proteomes" id="UP000624709"/>
    </source>
</evidence>
<evidence type="ECO:0000256" key="1">
    <source>
        <dbReference type="ARBA" id="ARBA00004651"/>
    </source>
</evidence>
<feature type="transmembrane region" description="Helical" evidence="7">
    <location>
        <begin position="332"/>
        <end position="355"/>
    </location>
</feature>
<feature type="transmembrane region" description="Helical" evidence="7">
    <location>
        <begin position="16"/>
        <end position="41"/>
    </location>
</feature>
<reference evidence="8 9" key="1">
    <citation type="submission" date="2021-01" db="EMBL/GenBank/DDBJ databases">
        <title>Whole genome shotgun sequence of Actinoplanes palleronii NBRC 14916.</title>
        <authorList>
            <person name="Komaki H."/>
            <person name="Tamura T."/>
        </authorList>
    </citation>
    <scope>NUCLEOTIDE SEQUENCE [LARGE SCALE GENOMIC DNA]</scope>
    <source>
        <strain evidence="8 9">NBRC 14916</strain>
    </source>
</reference>
<feature type="transmembrane region" description="Helical" evidence="7">
    <location>
        <begin position="279"/>
        <end position="297"/>
    </location>
</feature>
<feature type="transmembrane region" description="Helical" evidence="7">
    <location>
        <begin position="391"/>
        <end position="411"/>
    </location>
</feature>
<evidence type="ECO:0000256" key="4">
    <source>
        <dbReference type="ARBA" id="ARBA00022989"/>
    </source>
</evidence>
<evidence type="ECO:0000256" key="2">
    <source>
        <dbReference type="ARBA" id="ARBA00022475"/>
    </source>
</evidence>
<evidence type="ECO:0000313" key="8">
    <source>
        <dbReference type="EMBL" id="GIE67325.1"/>
    </source>
</evidence>
<accession>A0ABQ4B9I7</accession>
<feature type="transmembrane region" description="Helical" evidence="7">
    <location>
        <begin position="168"/>
        <end position="186"/>
    </location>
</feature>
<feature type="transmembrane region" description="Helical" evidence="7">
    <location>
        <begin position="367"/>
        <end position="385"/>
    </location>
</feature>
<comment type="caution">
    <text evidence="8">The sequence shown here is derived from an EMBL/GenBank/DDBJ whole genome shotgun (WGS) entry which is preliminary data.</text>
</comment>
<keyword evidence="5 7" id="KW-0472">Membrane</keyword>
<dbReference type="PANTHER" id="PTHR23513">
    <property type="entry name" value="INTEGRAL MEMBRANE EFFLUX PROTEIN-RELATED"/>
    <property type="match status" value="1"/>
</dbReference>
<dbReference type="EMBL" id="BOMS01000046">
    <property type="protein sequence ID" value="GIE67325.1"/>
    <property type="molecule type" value="Genomic_DNA"/>
</dbReference>
<feature type="transmembrane region" description="Helical" evidence="7">
    <location>
        <begin position="247"/>
        <end position="267"/>
    </location>
</feature>
<dbReference type="PANTHER" id="PTHR23513:SF11">
    <property type="entry name" value="STAPHYLOFERRIN A TRANSPORTER"/>
    <property type="match status" value="1"/>
</dbReference>
<name>A0ABQ4B9I7_9ACTN</name>
<keyword evidence="3 7" id="KW-0812">Transmembrane</keyword>
<organism evidence="8 9">
    <name type="scientific">Actinoplanes palleronii</name>
    <dbReference type="NCBI Taxonomy" id="113570"/>
    <lineage>
        <taxon>Bacteria</taxon>
        <taxon>Bacillati</taxon>
        <taxon>Actinomycetota</taxon>
        <taxon>Actinomycetes</taxon>
        <taxon>Micromonosporales</taxon>
        <taxon>Micromonosporaceae</taxon>
        <taxon>Actinoplanes</taxon>
    </lineage>
</organism>
<evidence type="ECO:0000256" key="3">
    <source>
        <dbReference type="ARBA" id="ARBA00022692"/>
    </source>
</evidence>
<sequence length="427" mass="42718">MTTTYRDVFAVGQFRVLFAGYTLFLIGETVRMLALSVTVYAATGSPLLSALAYAAGFLPYALGGAFLLSFADRWPPRPVLVGYDLLRAAVSAVLAAEILPVPAMLALVVVTGLPSVVTAAARTALLPDLLAGDGYVLGRAVFAMTAGGTQVLGFATGGLLITAVGARGALAITAATCLASAALLRLRLADHPRRRTSGTVNSAAVSTGSVSGSGAGTGVRSDIGVGVGVGETWRVNRSLLGRPALRSLLLAHWLAPALAVGAEGVLIPYAARAGAPDAAGLLFAAVAAGMFGGHLIVGRLARPDARERLTGPLALALGVPLLAFALQPAPGYAAVLLAVSGAGVAYQLGLAGRFLDAVPADQRGQAFGLLLTGTMTLQGLAAAAGGALGEVAAPGLVIAAAGAASATAALLSWRTLTPRRSAPSWPC</sequence>
<gene>
    <name evidence="8" type="ORF">Apa02nite_034330</name>
</gene>
<feature type="transmembrane region" description="Helical" evidence="7">
    <location>
        <begin position="47"/>
        <end position="68"/>
    </location>
</feature>
<keyword evidence="9" id="KW-1185">Reference proteome</keyword>
<evidence type="ECO:0000256" key="7">
    <source>
        <dbReference type="SAM" id="Phobius"/>
    </source>
</evidence>
<feature type="region of interest" description="Disordered" evidence="6">
    <location>
        <begin position="195"/>
        <end position="214"/>
    </location>
</feature>
<dbReference type="InterPro" id="IPR011701">
    <property type="entry name" value="MFS"/>
</dbReference>
<evidence type="ECO:0000256" key="5">
    <source>
        <dbReference type="ARBA" id="ARBA00023136"/>
    </source>
</evidence>
<keyword evidence="2" id="KW-1003">Cell membrane</keyword>
<dbReference type="Gene3D" id="1.20.1250.20">
    <property type="entry name" value="MFS general substrate transporter like domains"/>
    <property type="match status" value="1"/>
</dbReference>
<dbReference type="CDD" id="cd06173">
    <property type="entry name" value="MFS_MefA_like"/>
    <property type="match status" value="1"/>
</dbReference>
<comment type="subcellular location">
    <subcellularLocation>
        <location evidence="1">Cell membrane</location>
        <topology evidence="1">Multi-pass membrane protein</topology>
    </subcellularLocation>
</comment>